<dbReference type="Pfam" id="PF10996">
    <property type="entry name" value="Beta-Casp"/>
    <property type="match status" value="1"/>
</dbReference>
<dbReference type="PANTHER" id="PTHR11203:SF37">
    <property type="entry name" value="INTEGRATOR COMPLEX SUBUNIT 11"/>
    <property type="match status" value="1"/>
</dbReference>
<dbReference type="Gene3D" id="3.60.15.10">
    <property type="entry name" value="Ribonuclease Z/Hydroxyacylglutathione hydrolase-like"/>
    <property type="match status" value="1"/>
</dbReference>
<proteinExistence type="predicted"/>
<dbReference type="InterPro" id="IPR050698">
    <property type="entry name" value="MBL"/>
</dbReference>
<dbReference type="CDD" id="cd16295">
    <property type="entry name" value="TTHA0252-CPSF-like_MBL-fold"/>
    <property type="match status" value="1"/>
</dbReference>
<dbReference type="InterPro" id="IPR022712">
    <property type="entry name" value="Beta_Casp"/>
</dbReference>
<dbReference type="Pfam" id="PF00753">
    <property type="entry name" value="Lactamase_B"/>
    <property type="match status" value="1"/>
</dbReference>
<gene>
    <name evidence="4" type="ORF">SAMN05660686_02643</name>
</gene>
<accession>A0A8G2EVJ6</accession>
<dbReference type="RefSeq" id="WP_093150915.1">
    <property type="nucleotide sequence ID" value="NZ_FNBW01000007.1"/>
</dbReference>
<feature type="domain" description="Metallo-beta-lactamase" evidence="2">
    <location>
        <begin position="13"/>
        <end position="243"/>
    </location>
</feature>
<dbReference type="Pfam" id="PF07521">
    <property type="entry name" value="RMMBL"/>
    <property type="match status" value="1"/>
</dbReference>
<dbReference type="OrthoDB" id="9803916at2"/>
<dbReference type="SMART" id="SM01027">
    <property type="entry name" value="Beta-Casp"/>
    <property type="match status" value="1"/>
</dbReference>
<dbReference type="EMBL" id="FNBW01000007">
    <property type="protein sequence ID" value="SDF87451.1"/>
    <property type="molecule type" value="Genomic_DNA"/>
</dbReference>
<dbReference type="PANTHER" id="PTHR11203">
    <property type="entry name" value="CLEAVAGE AND POLYADENYLATION SPECIFICITY FACTOR FAMILY MEMBER"/>
    <property type="match status" value="1"/>
</dbReference>
<keyword evidence="5" id="KW-1185">Reference proteome</keyword>
<dbReference type="Gene3D" id="3.40.50.10890">
    <property type="match status" value="1"/>
</dbReference>
<evidence type="ECO:0000259" key="2">
    <source>
        <dbReference type="SMART" id="SM00849"/>
    </source>
</evidence>
<sequence>MQLRFHGAAHCVTGSCYEIETGAARILVDCGLFQGSKSERELNYGDFPFDPAAIDAVVLTHAHIDHSGLLPKLVRQGFAGSIHATRATVDLCSVMLPDSAHIQEVEVERLNRRNAQRGREPVSPIYSRRDAADCLTLFRPAGYGDWAPVAAGIRARFWNAGHLLGSSSVEMEIERTAERPLRLLFSGDIGPGFKLLHPDPQGPRDVDYLICESTYGDRERPTVSVDQRRAMLAEEVRKAAEASGPLIIPSFAVERTQELLVDLHLLMQSGEVPSAPIFVDSPLATRASEIFERHADEIEQGDTLRAALNARRVRFTETVDQSKAINRFTGFFVVIAASGMCDAGRIRPHLKANLWRRNATVMLAGFQAQGTLGRILLDGAQRVRIQGEEIDVKARIALFDLYSGHADASELVAWIEGRGPVSGTIFLTHGEETALSALHVRLAARFPDARIAAPHLDDLYELNGAGTLVAEGGRPRRLPPEKVARLDWHNDLSKLLLDVSERVDGAADERGRAAIIRRLRRALEETGEA</sequence>
<dbReference type="SMART" id="SM00849">
    <property type="entry name" value="Lactamase_B"/>
    <property type="match status" value="1"/>
</dbReference>
<protein>
    <submittedName>
        <fullName evidence="4">Metallo-beta-lactamase family protein</fullName>
    </submittedName>
</protein>
<dbReference type="Proteomes" id="UP000198615">
    <property type="component" value="Unassembled WGS sequence"/>
</dbReference>
<name>A0A8G2EVJ6_9PROT</name>
<dbReference type="SUPFAM" id="SSF56281">
    <property type="entry name" value="Metallo-hydrolase/oxidoreductase"/>
    <property type="match status" value="1"/>
</dbReference>
<feature type="domain" description="Beta-Casp" evidence="3">
    <location>
        <begin position="256"/>
        <end position="376"/>
    </location>
</feature>
<dbReference type="InterPro" id="IPR001279">
    <property type="entry name" value="Metallo-B-lactamas"/>
</dbReference>
<keyword evidence="1" id="KW-0378">Hydrolase</keyword>
<dbReference type="InterPro" id="IPR011108">
    <property type="entry name" value="RMMBL"/>
</dbReference>
<dbReference type="GO" id="GO:0016787">
    <property type="term" value="F:hydrolase activity"/>
    <property type="evidence" value="ECO:0007669"/>
    <property type="project" value="UniProtKB-KW"/>
</dbReference>
<evidence type="ECO:0000259" key="3">
    <source>
        <dbReference type="SMART" id="SM01027"/>
    </source>
</evidence>
<evidence type="ECO:0000256" key="1">
    <source>
        <dbReference type="ARBA" id="ARBA00022801"/>
    </source>
</evidence>
<reference evidence="4 5" key="1">
    <citation type="submission" date="2016-10" db="EMBL/GenBank/DDBJ databases">
        <authorList>
            <person name="Varghese N."/>
            <person name="Submissions S."/>
        </authorList>
    </citation>
    <scope>NUCLEOTIDE SEQUENCE [LARGE SCALE GENOMIC DNA]</scope>
    <source>
        <strain evidence="4 5">DSM 18839</strain>
    </source>
</reference>
<organism evidence="4 5">
    <name type="scientific">Thalassobaculum litoreum DSM 18839</name>
    <dbReference type="NCBI Taxonomy" id="1123362"/>
    <lineage>
        <taxon>Bacteria</taxon>
        <taxon>Pseudomonadati</taxon>
        <taxon>Pseudomonadota</taxon>
        <taxon>Alphaproteobacteria</taxon>
        <taxon>Rhodospirillales</taxon>
        <taxon>Thalassobaculaceae</taxon>
        <taxon>Thalassobaculum</taxon>
    </lineage>
</organism>
<comment type="caution">
    <text evidence="4">The sequence shown here is derived from an EMBL/GenBank/DDBJ whole genome shotgun (WGS) entry which is preliminary data.</text>
</comment>
<dbReference type="GO" id="GO:0004521">
    <property type="term" value="F:RNA endonuclease activity"/>
    <property type="evidence" value="ECO:0007669"/>
    <property type="project" value="TreeGrafter"/>
</dbReference>
<dbReference type="InterPro" id="IPR036866">
    <property type="entry name" value="RibonucZ/Hydroxyglut_hydro"/>
</dbReference>
<dbReference type="PROSITE" id="PS51257">
    <property type="entry name" value="PROKAR_LIPOPROTEIN"/>
    <property type="match status" value="1"/>
</dbReference>
<evidence type="ECO:0000313" key="5">
    <source>
        <dbReference type="Proteomes" id="UP000198615"/>
    </source>
</evidence>
<evidence type="ECO:0000313" key="4">
    <source>
        <dbReference type="EMBL" id="SDF87451.1"/>
    </source>
</evidence>
<dbReference type="AlphaFoldDB" id="A0A8G2EVJ6"/>